<gene>
    <name evidence="1" type="ORF">DEBURN_LOCUS6017</name>
</gene>
<sequence>MSLFSWIWMVTAEEKCKGYRSWRFTVVPGNIYFLKPIEIQFNKPSFHYKAGQYLFLNKPAISNCLRIGGSYGAPAEDIS</sequence>
<organism evidence="1 2">
    <name type="scientific">Diversispora eburnea</name>
    <dbReference type="NCBI Taxonomy" id="1213867"/>
    <lineage>
        <taxon>Eukaryota</taxon>
        <taxon>Fungi</taxon>
        <taxon>Fungi incertae sedis</taxon>
        <taxon>Mucoromycota</taxon>
        <taxon>Glomeromycotina</taxon>
        <taxon>Glomeromycetes</taxon>
        <taxon>Diversisporales</taxon>
        <taxon>Diversisporaceae</taxon>
        <taxon>Diversispora</taxon>
    </lineage>
</organism>
<name>A0A9N9AH59_9GLOM</name>
<protein>
    <submittedName>
        <fullName evidence="1">10559_t:CDS:1</fullName>
    </submittedName>
</protein>
<dbReference type="OrthoDB" id="167398at2759"/>
<evidence type="ECO:0000313" key="2">
    <source>
        <dbReference type="Proteomes" id="UP000789706"/>
    </source>
</evidence>
<keyword evidence="2" id="KW-1185">Reference proteome</keyword>
<evidence type="ECO:0000313" key="1">
    <source>
        <dbReference type="EMBL" id="CAG8528413.1"/>
    </source>
</evidence>
<dbReference type="EMBL" id="CAJVPK010000580">
    <property type="protein sequence ID" value="CAG8528413.1"/>
    <property type="molecule type" value="Genomic_DNA"/>
</dbReference>
<dbReference type="Proteomes" id="UP000789706">
    <property type="component" value="Unassembled WGS sequence"/>
</dbReference>
<reference evidence="1" key="1">
    <citation type="submission" date="2021-06" db="EMBL/GenBank/DDBJ databases">
        <authorList>
            <person name="Kallberg Y."/>
            <person name="Tangrot J."/>
            <person name="Rosling A."/>
        </authorList>
    </citation>
    <scope>NUCLEOTIDE SEQUENCE</scope>
    <source>
        <strain evidence="1">AZ414A</strain>
    </source>
</reference>
<comment type="caution">
    <text evidence="1">The sequence shown here is derived from an EMBL/GenBank/DDBJ whole genome shotgun (WGS) entry which is preliminary data.</text>
</comment>
<accession>A0A9N9AH59</accession>
<proteinExistence type="predicted"/>
<dbReference type="AlphaFoldDB" id="A0A9N9AH59"/>